<feature type="transmembrane region" description="Helical" evidence="7">
    <location>
        <begin position="57"/>
        <end position="78"/>
    </location>
</feature>
<evidence type="ECO:0000256" key="3">
    <source>
        <dbReference type="ARBA" id="ARBA00022741"/>
    </source>
</evidence>
<dbReference type="SUPFAM" id="SSF52540">
    <property type="entry name" value="P-loop containing nucleoside triphosphate hydrolases"/>
    <property type="match status" value="1"/>
</dbReference>
<dbReference type="PANTHER" id="PTHR43394">
    <property type="entry name" value="ATP-DEPENDENT PERMEASE MDL1, MITOCHONDRIAL"/>
    <property type="match status" value="1"/>
</dbReference>
<evidence type="ECO:0000256" key="5">
    <source>
        <dbReference type="ARBA" id="ARBA00022989"/>
    </source>
</evidence>
<dbReference type="Pfam" id="PF00005">
    <property type="entry name" value="ABC_tran"/>
    <property type="match status" value="1"/>
</dbReference>
<feature type="transmembrane region" description="Helical" evidence="7">
    <location>
        <begin position="134"/>
        <end position="153"/>
    </location>
</feature>
<keyword evidence="5 7" id="KW-1133">Transmembrane helix</keyword>
<dbReference type="InterPro" id="IPR011527">
    <property type="entry name" value="ABC1_TM_dom"/>
</dbReference>
<gene>
    <name evidence="11" type="primary">LOC101234644</name>
</gene>
<proteinExistence type="predicted"/>
<dbReference type="InterPro" id="IPR027417">
    <property type="entry name" value="P-loop_NTPase"/>
</dbReference>
<evidence type="ECO:0000313" key="10">
    <source>
        <dbReference type="Proteomes" id="UP001652625"/>
    </source>
</evidence>
<dbReference type="SMART" id="SM00382">
    <property type="entry name" value="AAA"/>
    <property type="match status" value="1"/>
</dbReference>
<dbReference type="PIRSF" id="PIRSF002773">
    <property type="entry name" value="ABC_prm/ATPase_B"/>
    <property type="match status" value="1"/>
</dbReference>
<dbReference type="Proteomes" id="UP001652625">
    <property type="component" value="Chromosome 10"/>
</dbReference>
<dbReference type="Pfam" id="PF00664">
    <property type="entry name" value="ABC_membrane"/>
    <property type="match status" value="1"/>
</dbReference>
<feature type="transmembrane region" description="Helical" evidence="7">
    <location>
        <begin position="325"/>
        <end position="354"/>
    </location>
</feature>
<dbReference type="RefSeq" id="XP_065663824.1">
    <property type="nucleotide sequence ID" value="XM_065807752.1"/>
</dbReference>
<dbReference type="InterPro" id="IPR003439">
    <property type="entry name" value="ABC_transporter-like_ATP-bd"/>
</dbReference>
<feature type="transmembrane region" description="Helical" evidence="7">
    <location>
        <begin position="98"/>
        <end position="122"/>
    </location>
</feature>
<dbReference type="PROSITE" id="PS50929">
    <property type="entry name" value="ABC_TM1F"/>
    <property type="match status" value="1"/>
</dbReference>
<dbReference type="PROSITE" id="PS00211">
    <property type="entry name" value="ABC_TRANSPORTER_1"/>
    <property type="match status" value="1"/>
</dbReference>
<accession>A0ABM4CPS6</accession>
<evidence type="ECO:0000256" key="1">
    <source>
        <dbReference type="ARBA" id="ARBA00004141"/>
    </source>
</evidence>
<keyword evidence="4" id="KW-0067">ATP-binding</keyword>
<dbReference type="InterPro" id="IPR017871">
    <property type="entry name" value="ABC_transporter-like_CS"/>
</dbReference>
<evidence type="ECO:0000256" key="4">
    <source>
        <dbReference type="ARBA" id="ARBA00022840"/>
    </source>
</evidence>
<dbReference type="Gene3D" id="1.20.1560.10">
    <property type="entry name" value="ABC transporter type 1, transmembrane domain"/>
    <property type="match status" value="1"/>
</dbReference>
<keyword evidence="10" id="KW-1185">Reference proteome</keyword>
<reference evidence="11" key="1">
    <citation type="submission" date="2025-08" db="UniProtKB">
        <authorList>
            <consortium name="RefSeq"/>
        </authorList>
    </citation>
    <scope>IDENTIFICATION</scope>
</reference>
<evidence type="ECO:0000259" key="8">
    <source>
        <dbReference type="PROSITE" id="PS50893"/>
    </source>
</evidence>
<keyword evidence="6 7" id="KW-0472">Membrane</keyword>
<sequence>MITIDSPSYRFPIIRLYSGFAILLLADLISSLFLWVSTTDVEKLRSSIISFEIKSSIFDLACIGFFRGLLMIITLAKLENMTIAASQDDIKNEKPRKLISFFGFIIFLGTFVYTAYKDLIVLKDHKNSNRGIKFYALCISCFVFGALELLLYLKYLYHLKQLQRIYSCLKNEDTTFNLPAKKNANFLRLMKLTYPELLRLFIGMVGLCCSTGSKMIAPLFFGYVIQAASAVQMDALNKQILLLFLIYMIGSVGELISTWQFSLAGQSIVATLRKNLFKHIIKQEIAFFDLNRTGELTNRLASDTEVITSAICGNISKLLENVLQIVGSLVVMLVVCPKLAGLLLAVVPLVGIAIQKYGNYVENMQKKLQDDLANAATNAEETLSSMRTVRGFSQESKAEAEYSKGIDASFLTGKKLSLASGCLNMFFGVVVQGNLVLVLWYGGKLVIDGDMNIGELFSFIMYSFNLIWPFAILSSVYGDFMKAAGASIRIYELLDRVPEIKSGSIIVNTKDNITFDNVEFSYPTRPETKVLKNLSFNMKPGETIALVGPSGGGKTTVMSLLERFYDPCYGTIYFGNHDLKSVNLDMLRKKMSIVSQEPILFATTIANNIAYGIDASQDEIEFAAKQANAHDFIMSFEEGYNTYVGERGIKLSGGQKQRVAIARALLMNPDILLLDEATSALDSESEHLVQEAIDRAMTGKRTVLVIAHRLSTVRHASRVIVINKGVVAEEGTHDELIQANGVYKKLVLRQLEKGRLQNESNDDLDVDELDSKI</sequence>
<dbReference type="PROSITE" id="PS50893">
    <property type="entry name" value="ABC_TRANSPORTER_2"/>
    <property type="match status" value="1"/>
</dbReference>
<keyword evidence="3" id="KW-0547">Nucleotide-binding</keyword>
<dbReference type="PANTHER" id="PTHR43394:SF1">
    <property type="entry name" value="ATP-BINDING CASSETTE SUB-FAMILY B MEMBER 10, MITOCHONDRIAL"/>
    <property type="match status" value="1"/>
</dbReference>
<feature type="domain" description="ABC transporter" evidence="8">
    <location>
        <begin position="513"/>
        <end position="749"/>
    </location>
</feature>
<evidence type="ECO:0000256" key="2">
    <source>
        <dbReference type="ARBA" id="ARBA00022692"/>
    </source>
</evidence>
<dbReference type="InterPro" id="IPR003593">
    <property type="entry name" value="AAA+_ATPase"/>
</dbReference>
<dbReference type="CDD" id="cd03249">
    <property type="entry name" value="ABC_MTABC3_MDL1_MDL2"/>
    <property type="match status" value="1"/>
</dbReference>
<organism evidence="10 11">
    <name type="scientific">Hydra vulgaris</name>
    <name type="common">Hydra</name>
    <name type="synonym">Hydra attenuata</name>
    <dbReference type="NCBI Taxonomy" id="6087"/>
    <lineage>
        <taxon>Eukaryota</taxon>
        <taxon>Metazoa</taxon>
        <taxon>Cnidaria</taxon>
        <taxon>Hydrozoa</taxon>
        <taxon>Hydroidolina</taxon>
        <taxon>Anthoathecata</taxon>
        <taxon>Aplanulata</taxon>
        <taxon>Hydridae</taxon>
        <taxon>Hydra</taxon>
    </lineage>
</organism>
<dbReference type="InterPro" id="IPR039421">
    <property type="entry name" value="Type_1_exporter"/>
</dbReference>
<feature type="transmembrane region" description="Helical" evidence="7">
    <location>
        <begin position="240"/>
        <end position="261"/>
    </location>
</feature>
<feature type="transmembrane region" description="Helical" evidence="7">
    <location>
        <begin position="200"/>
        <end position="228"/>
    </location>
</feature>
<feature type="transmembrane region" description="Helical" evidence="7">
    <location>
        <begin position="16"/>
        <end position="36"/>
    </location>
</feature>
<evidence type="ECO:0000256" key="6">
    <source>
        <dbReference type="ARBA" id="ARBA00023136"/>
    </source>
</evidence>
<comment type="subcellular location">
    <subcellularLocation>
        <location evidence="1">Membrane</location>
        <topology evidence="1">Multi-pass membrane protein</topology>
    </subcellularLocation>
</comment>
<feature type="domain" description="ABC transmembrane type-1" evidence="9">
    <location>
        <begin position="201"/>
        <end position="482"/>
    </location>
</feature>
<evidence type="ECO:0000313" key="11">
    <source>
        <dbReference type="RefSeq" id="XP_065663824.1"/>
    </source>
</evidence>
<keyword evidence="2 7" id="KW-0812">Transmembrane</keyword>
<protein>
    <submittedName>
        <fullName evidence="11">Uncharacterized protein LOC101234644 isoform X2</fullName>
    </submittedName>
</protein>
<name>A0ABM4CPS6_HYDVU</name>
<dbReference type="Gene3D" id="3.40.50.300">
    <property type="entry name" value="P-loop containing nucleotide triphosphate hydrolases"/>
    <property type="match status" value="1"/>
</dbReference>
<feature type="transmembrane region" description="Helical" evidence="7">
    <location>
        <begin position="422"/>
        <end position="441"/>
    </location>
</feature>
<dbReference type="GeneID" id="101234644"/>
<evidence type="ECO:0000259" key="9">
    <source>
        <dbReference type="PROSITE" id="PS50929"/>
    </source>
</evidence>
<feature type="transmembrane region" description="Helical" evidence="7">
    <location>
        <begin position="453"/>
        <end position="473"/>
    </location>
</feature>
<dbReference type="SUPFAM" id="SSF90123">
    <property type="entry name" value="ABC transporter transmembrane region"/>
    <property type="match status" value="1"/>
</dbReference>
<evidence type="ECO:0000256" key="7">
    <source>
        <dbReference type="SAM" id="Phobius"/>
    </source>
</evidence>
<dbReference type="InterPro" id="IPR036640">
    <property type="entry name" value="ABC1_TM_sf"/>
</dbReference>